<dbReference type="Gene3D" id="1.10.2080.10">
    <property type="entry name" value="Insect odorant-binding protein A10/Ejaculatory bulb-specific protein 3"/>
    <property type="match status" value="1"/>
</dbReference>
<gene>
    <name evidence="2" type="ORF">BDFB_011829</name>
</gene>
<dbReference type="InterPro" id="IPR036682">
    <property type="entry name" value="OS_D_A10/PebIII_sf"/>
</dbReference>
<accession>A0A482VL73</accession>
<evidence type="ECO:0000256" key="1">
    <source>
        <dbReference type="SAM" id="MobiDB-lite"/>
    </source>
</evidence>
<keyword evidence="3" id="KW-1185">Reference proteome</keyword>
<organism evidence="2 3">
    <name type="scientific">Asbolus verrucosus</name>
    <name type="common">Desert ironclad beetle</name>
    <dbReference type="NCBI Taxonomy" id="1661398"/>
    <lineage>
        <taxon>Eukaryota</taxon>
        <taxon>Metazoa</taxon>
        <taxon>Ecdysozoa</taxon>
        <taxon>Arthropoda</taxon>
        <taxon>Hexapoda</taxon>
        <taxon>Insecta</taxon>
        <taxon>Pterygota</taxon>
        <taxon>Neoptera</taxon>
        <taxon>Endopterygota</taxon>
        <taxon>Coleoptera</taxon>
        <taxon>Polyphaga</taxon>
        <taxon>Cucujiformia</taxon>
        <taxon>Tenebrionidae</taxon>
        <taxon>Pimeliinae</taxon>
        <taxon>Asbolus</taxon>
    </lineage>
</organism>
<dbReference type="Pfam" id="PF03392">
    <property type="entry name" value="OS-D"/>
    <property type="match status" value="1"/>
</dbReference>
<name>A0A482VL73_ASBVE</name>
<evidence type="ECO:0000313" key="3">
    <source>
        <dbReference type="Proteomes" id="UP000292052"/>
    </source>
</evidence>
<dbReference type="Proteomes" id="UP000292052">
    <property type="component" value="Unassembled WGS sequence"/>
</dbReference>
<dbReference type="InterPro" id="IPR005055">
    <property type="entry name" value="A10/PebIII"/>
</dbReference>
<dbReference type="AlphaFoldDB" id="A0A482VL73"/>
<dbReference type="OrthoDB" id="6344725at2759"/>
<dbReference type="PANTHER" id="PTHR11257:SF9">
    <property type="entry name" value="CHEMOSENSORY PROTEIN 13"/>
    <property type="match status" value="1"/>
</dbReference>
<feature type="non-terminal residue" evidence="2">
    <location>
        <position position="1"/>
    </location>
</feature>
<comment type="caution">
    <text evidence="2">The sequence shown here is derived from an EMBL/GenBank/DDBJ whole genome shotgun (WGS) entry which is preliminary data.</text>
</comment>
<evidence type="ECO:0000313" key="2">
    <source>
        <dbReference type="EMBL" id="RZC33118.1"/>
    </source>
</evidence>
<feature type="compositionally biased region" description="Low complexity" evidence="1">
    <location>
        <begin position="94"/>
        <end position="116"/>
    </location>
</feature>
<dbReference type="PANTHER" id="PTHR11257">
    <property type="entry name" value="CHEMOSENSORY PROTEIN-RELATED"/>
    <property type="match status" value="1"/>
</dbReference>
<sequence length="174" mass="18962">ILPEALQTNCAKCTEKQRTVAYRTIKRLKKEYPKIWDQLQAIWDPNDVYVKKFEDTFESQKPSAAPVAAQSPFLANRFGENEESNASSPPSPPSSTTTRTTTITTTTKSTNKPTSSILLTRPQQAPSYTTVGANLQSTVSFGTNLVGGIVRSLGRVVESGTKLANMVISAVIRP</sequence>
<proteinExistence type="predicted"/>
<protein>
    <submittedName>
        <fullName evidence="2">OS-D domain containing protein</fullName>
    </submittedName>
</protein>
<dbReference type="STRING" id="1661398.A0A482VL73"/>
<dbReference type="EMBL" id="QDEB01091772">
    <property type="protein sequence ID" value="RZC33118.1"/>
    <property type="molecule type" value="Genomic_DNA"/>
</dbReference>
<reference evidence="2 3" key="1">
    <citation type="submission" date="2017-03" db="EMBL/GenBank/DDBJ databases">
        <title>Genome of the blue death feigning beetle - Asbolus verrucosus.</title>
        <authorList>
            <person name="Rider S.D."/>
        </authorList>
    </citation>
    <scope>NUCLEOTIDE SEQUENCE [LARGE SCALE GENOMIC DNA]</scope>
    <source>
        <strain evidence="2">Butters</strain>
        <tissue evidence="2">Head and leg muscle</tissue>
    </source>
</reference>
<dbReference type="SUPFAM" id="SSF100910">
    <property type="entry name" value="Chemosensory protein Csp2"/>
    <property type="match status" value="1"/>
</dbReference>
<feature type="region of interest" description="Disordered" evidence="1">
    <location>
        <begin position="74"/>
        <end position="123"/>
    </location>
</feature>